<evidence type="ECO:0008006" key="4">
    <source>
        <dbReference type="Google" id="ProtNLM"/>
    </source>
</evidence>
<feature type="region of interest" description="Disordered" evidence="1">
    <location>
        <begin position="74"/>
        <end position="114"/>
    </location>
</feature>
<dbReference type="Gene3D" id="2.30.29.30">
    <property type="entry name" value="Pleckstrin-homology domain (PH domain)/Phosphotyrosine-binding domain (PTB)"/>
    <property type="match status" value="1"/>
</dbReference>
<evidence type="ECO:0000256" key="1">
    <source>
        <dbReference type="SAM" id="MobiDB-lite"/>
    </source>
</evidence>
<dbReference type="EMBL" id="PQFF01000331">
    <property type="protein sequence ID" value="RHZ59063.1"/>
    <property type="molecule type" value="Genomic_DNA"/>
</dbReference>
<gene>
    <name evidence="2" type="ORF">Glove_365g100</name>
</gene>
<comment type="caution">
    <text evidence="2">The sequence shown here is derived from an EMBL/GenBank/DDBJ whole genome shotgun (WGS) entry which is preliminary data.</text>
</comment>
<accession>A0A397HCL1</accession>
<dbReference type="SUPFAM" id="SSF50729">
    <property type="entry name" value="PH domain-like"/>
    <property type="match status" value="1"/>
</dbReference>
<dbReference type="InterPro" id="IPR011993">
    <property type="entry name" value="PH-like_dom_sf"/>
</dbReference>
<keyword evidence="3" id="KW-1185">Reference proteome</keyword>
<evidence type="ECO:0000313" key="2">
    <source>
        <dbReference type="EMBL" id="RHZ59063.1"/>
    </source>
</evidence>
<protein>
    <recommendedName>
        <fullName evidence="4">RanBD1 domain-containing protein</fullName>
    </recommendedName>
</protein>
<feature type="compositionally biased region" description="Basic and acidic residues" evidence="1">
    <location>
        <begin position="86"/>
        <end position="96"/>
    </location>
</feature>
<organism evidence="2 3">
    <name type="scientific">Diversispora epigaea</name>
    <dbReference type="NCBI Taxonomy" id="1348612"/>
    <lineage>
        <taxon>Eukaryota</taxon>
        <taxon>Fungi</taxon>
        <taxon>Fungi incertae sedis</taxon>
        <taxon>Mucoromycota</taxon>
        <taxon>Glomeromycotina</taxon>
        <taxon>Glomeromycetes</taxon>
        <taxon>Diversisporales</taxon>
        <taxon>Diversisporaceae</taxon>
        <taxon>Diversispora</taxon>
    </lineage>
</organism>
<feature type="compositionally biased region" description="Polar residues" evidence="1">
    <location>
        <begin position="74"/>
        <end position="85"/>
    </location>
</feature>
<dbReference type="AlphaFoldDB" id="A0A397HCL1"/>
<feature type="region of interest" description="Disordered" evidence="1">
    <location>
        <begin position="18"/>
        <end position="40"/>
    </location>
</feature>
<sequence>MTFKIPPILEVSIKKEVIGGNNNDNDRNNSESNKTLENPIFGEKTSIGQNSRIFCSGCTTGGSNASQLQNNNLEGLTTSLPNKQPSQKDEKENDKESGEEEVGKGTQTLLQEQEGEEDEIMQFLIRAKLCCWNGRWKEGGVETLRLNHPRNNEKSPQLGCKLVHLAIKLSNPNAADELYEAIKDAIHPIQKSSAS</sequence>
<proteinExistence type="predicted"/>
<name>A0A397HCL1_9GLOM</name>
<evidence type="ECO:0000313" key="3">
    <source>
        <dbReference type="Proteomes" id="UP000266861"/>
    </source>
</evidence>
<dbReference type="Proteomes" id="UP000266861">
    <property type="component" value="Unassembled WGS sequence"/>
</dbReference>
<dbReference type="OrthoDB" id="185618at2759"/>
<reference evidence="2 3" key="1">
    <citation type="submission" date="2018-08" db="EMBL/GenBank/DDBJ databases">
        <title>Genome and evolution of the arbuscular mycorrhizal fungus Diversispora epigaea (formerly Glomus versiforme) and its bacterial endosymbionts.</title>
        <authorList>
            <person name="Sun X."/>
            <person name="Fei Z."/>
            <person name="Harrison M."/>
        </authorList>
    </citation>
    <scope>NUCLEOTIDE SEQUENCE [LARGE SCALE GENOMIC DNA]</scope>
    <source>
        <strain evidence="2 3">IT104</strain>
    </source>
</reference>
<dbReference type="STRING" id="1348612.A0A397HCL1"/>